<dbReference type="Proteomes" id="UP000324536">
    <property type="component" value="Chromosome"/>
</dbReference>
<dbReference type="InterPro" id="IPR009760">
    <property type="entry name" value="DUF1328"/>
</dbReference>
<evidence type="ECO:0000256" key="2">
    <source>
        <dbReference type="ARBA" id="ARBA00022692"/>
    </source>
</evidence>
<dbReference type="KEGG" id="acek:FLP30_02415"/>
<sequence>MAFLRWVLLFLILALVASLLGFHGMASGLSEIAKALLFIFVILLVISLFFGGRSTS</sequence>
<dbReference type="PIRSF" id="PIRSF036466">
    <property type="entry name" value="UCP036466"/>
    <property type="match status" value="1"/>
</dbReference>
<keyword evidence="4 5" id="KW-0472">Membrane</keyword>
<dbReference type="RefSeq" id="WP_149278228.1">
    <property type="nucleotide sequence ID" value="NZ_CP043506.1"/>
</dbReference>
<keyword evidence="3 5" id="KW-1133">Transmembrane helix</keyword>
<protein>
    <recommendedName>
        <fullName evidence="5">UPF0391 membrane protein FLP30_02415</fullName>
    </recommendedName>
</protein>
<keyword evidence="7" id="KW-1185">Reference proteome</keyword>
<organism evidence="6 7">
    <name type="scientific">Acetobacter vaccinii</name>
    <dbReference type="NCBI Taxonomy" id="2592655"/>
    <lineage>
        <taxon>Bacteria</taxon>
        <taxon>Pseudomonadati</taxon>
        <taxon>Pseudomonadota</taxon>
        <taxon>Alphaproteobacteria</taxon>
        <taxon>Acetobacterales</taxon>
        <taxon>Acetobacteraceae</taxon>
        <taxon>Acetobacter</taxon>
    </lineage>
</organism>
<proteinExistence type="inferred from homology"/>
<dbReference type="GO" id="GO:0005886">
    <property type="term" value="C:plasma membrane"/>
    <property type="evidence" value="ECO:0007669"/>
    <property type="project" value="UniProtKB-UniRule"/>
</dbReference>
<keyword evidence="1 5" id="KW-1003">Cell membrane</keyword>
<comment type="similarity">
    <text evidence="5">Belongs to the UPF0391 family.</text>
</comment>
<evidence type="ECO:0000256" key="3">
    <source>
        <dbReference type="ARBA" id="ARBA00022989"/>
    </source>
</evidence>
<evidence type="ECO:0000256" key="4">
    <source>
        <dbReference type="ARBA" id="ARBA00023136"/>
    </source>
</evidence>
<evidence type="ECO:0000313" key="7">
    <source>
        <dbReference type="Proteomes" id="UP000324536"/>
    </source>
</evidence>
<dbReference type="EMBL" id="CP043506">
    <property type="protein sequence ID" value="QEO16749.1"/>
    <property type="molecule type" value="Genomic_DNA"/>
</dbReference>
<evidence type="ECO:0000256" key="5">
    <source>
        <dbReference type="HAMAP-Rule" id="MF_01361"/>
    </source>
</evidence>
<dbReference type="HAMAP" id="MF_01361">
    <property type="entry name" value="UPF0391"/>
    <property type="match status" value="1"/>
</dbReference>
<name>A0A5C1YNI7_9PROT</name>
<evidence type="ECO:0000313" key="6">
    <source>
        <dbReference type="EMBL" id="QEO16749.1"/>
    </source>
</evidence>
<gene>
    <name evidence="6" type="ORF">FLP30_02415</name>
</gene>
<reference evidence="6 7" key="1">
    <citation type="submission" date="2019-09" db="EMBL/GenBank/DDBJ databases">
        <title>Genome sequencing of strain KACC 21233.</title>
        <authorList>
            <person name="Heo J."/>
            <person name="Kim S.-J."/>
            <person name="Kim J.-S."/>
            <person name="Hong S.-B."/>
            <person name="Kwon S.-W."/>
        </authorList>
    </citation>
    <scope>NUCLEOTIDE SEQUENCE [LARGE SCALE GENOMIC DNA]</scope>
    <source>
        <strain evidence="6 7">KACC 21233</strain>
    </source>
</reference>
<keyword evidence="2 5" id="KW-0812">Transmembrane</keyword>
<comment type="caution">
    <text evidence="5">Lacks conserved residue(s) required for the propagation of feature annotation.</text>
</comment>
<dbReference type="Pfam" id="PF07043">
    <property type="entry name" value="DUF1328"/>
    <property type="match status" value="1"/>
</dbReference>
<evidence type="ECO:0000256" key="1">
    <source>
        <dbReference type="ARBA" id="ARBA00022475"/>
    </source>
</evidence>
<feature type="transmembrane region" description="Helical" evidence="5">
    <location>
        <begin position="7"/>
        <end position="26"/>
    </location>
</feature>
<accession>A0A5C1YNI7</accession>
<feature type="transmembrane region" description="Helical" evidence="5">
    <location>
        <begin position="32"/>
        <end position="51"/>
    </location>
</feature>
<dbReference type="AlphaFoldDB" id="A0A5C1YNI7"/>